<dbReference type="AlphaFoldDB" id="A0A2V4C835"/>
<dbReference type="InterPro" id="IPR018077">
    <property type="entry name" value="Glyco_hydro_fam25_subgr"/>
</dbReference>
<keyword evidence="5" id="KW-1185">Reference proteome</keyword>
<dbReference type="GO" id="GO:0003796">
    <property type="term" value="F:lysozyme activity"/>
    <property type="evidence" value="ECO:0007669"/>
    <property type="project" value="InterPro"/>
</dbReference>
<protein>
    <recommendedName>
        <fullName evidence="6">Lysozyme</fullName>
    </recommendedName>
</protein>
<keyword evidence="2" id="KW-0378">Hydrolase</keyword>
<evidence type="ECO:0000313" key="4">
    <source>
        <dbReference type="EMBL" id="PXY46812.1"/>
    </source>
</evidence>
<dbReference type="RefSeq" id="WP_110345818.1">
    <property type="nucleotide sequence ID" value="NZ_QJHL01000001.1"/>
</dbReference>
<accession>A0A2V4C835</accession>
<dbReference type="GO" id="GO:0009253">
    <property type="term" value="P:peptidoglycan catabolic process"/>
    <property type="evidence" value="ECO:0007669"/>
    <property type="project" value="InterPro"/>
</dbReference>
<dbReference type="Proteomes" id="UP000247681">
    <property type="component" value="Unassembled WGS sequence"/>
</dbReference>
<keyword evidence="3" id="KW-0326">Glycosidase</keyword>
<comment type="similarity">
    <text evidence="1">Belongs to the glycosyl hydrolase 25 family.</text>
</comment>
<dbReference type="Pfam" id="PF01183">
    <property type="entry name" value="Glyco_hydro_25"/>
    <property type="match status" value="1"/>
</dbReference>
<sequence>MLKNITLALAIWFLVDWAYNEKIKPFLKTELETESKTESKAEIKIEISQPAKDTLKMKPLSLVKNLSLKDSVTYGLDISHYQGDLITALDNKKDSLYFVICKATEGESYIDPTFESNCNILKDEKVIRGAYHFYLCEFDPIDQAQHFAKVVMDDQFLNISHLPPVMDIENSSMDTNCGDLKTAQHNILLFLKEVEKITGRIPMIYTDKSTGDKYLNTPEFTKYALWIAAYTKDLTTSNIPSAWDNKWMIWQRSDSYSYQDTNFDYDVFNGNLLELRKFIRNSIAKNKPVN</sequence>
<dbReference type="SMART" id="SM00641">
    <property type="entry name" value="Glyco_25"/>
    <property type="match status" value="1"/>
</dbReference>
<dbReference type="SUPFAM" id="SSF51445">
    <property type="entry name" value="(Trans)glycosidases"/>
    <property type="match status" value="1"/>
</dbReference>
<dbReference type="GO" id="GO:0016052">
    <property type="term" value="P:carbohydrate catabolic process"/>
    <property type="evidence" value="ECO:0007669"/>
    <property type="project" value="TreeGrafter"/>
</dbReference>
<evidence type="ECO:0000256" key="2">
    <source>
        <dbReference type="ARBA" id="ARBA00022801"/>
    </source>
</evidence>
<evidence type="ECO:0000256" key="1">
    <source>
        <dbReference type="ARBA" id="ARBA00010646"/>
    </source>
</evidence>
<dbReference type="OrthoDB" id="9798192at2"/>
<organism evidence="4 5">
    <name type="scientific">Flavobacterium hydrophilum</name>
    <dbReference type="NCBI Taxonomy" id="2211445"/>
    <lineage>
        <taxon>Bacteria</taxon>
        <taxon>Pseudomonadati</taxon>
        <taxon>Bacteroidota</taxon>
        <taxon>Flavobacteriia</taxon>
        <taxon>Flavobacteriales</taxon>
        <taxon>Flavobacteriaceae</taxon>
        <taxon>Flavobacterium</taxon>
    </lineage>
</organism>
<dbReference type="InterPro" id="IPR017853">
    <property type="entry name" value="GH"/>
</dbReference>
<dbReference type="InterPro" id="IPR002053">
    <property type="entry name" value="Glyco_hydro_25"/>
</dbReference>
<comment type="caution">
    <text evidence="4">The sequence shown here is derived from an EMBL/GenBank/DDBJ whole genome shotgun (WGS) entry which is preliminary data.</text>
</comment>
<evidence type="ECO:0000256" key="3">
    <source>
        <dbReference type="ARBA" id="ARBA00023295"/>
    </source>
</evidence>
<name>A0A2V4C835_9FLAO</name>
<dbReference type="PROSITE" id="PS51904">
    <property type="entry name" value="GLYCOSYL_HYDROL_F25_2"/>
    <property type="match status" value="1"/>
</dbReference>
<evidence type="ECO:0000313" key="5">
    <source>
        <dbReference type="Proteomes" id="UP000247681"/>
    </source>
</evidence>
<dbReference type="EMBL" id="QJHL01000001">
    <property type="protein sequence ID" value="PXY46812.1"/>
    <property type="molecule type" value="Genomic_DNA"/>
</dbReference>
<reference evidence="4 5" key="1">
    <citation type="submission" date="2018-05" db="EMBL/GenBank/DDBJ databases">
        <title>Flavobacterium sp. strain IMCC34758, incomplete genome.</title>
        <authorList>
            <person name="Joung Y."/>
        </authorList>
    </citation>
    <scope>NUCLEOTIDE SEQUENCE [LARGE SCALE GENOMIC DNA]</scope>
    <source>
        <strain evidence="4 5">IMCC34758</strain>
    </source>
</reference>
<evidence type="ECO:0008006" key="6">
    <source>
        <dbReference type="Google" id="ProtNLM"/>
    </source>
</evidence>
<proteinExistence type="inferred from homology"/>
<dbReference type="GO" id="GO:0016998">
    <property type="term" value="P:cell wall macromolecule catabolic process"/>
    <property type="evidence" value="ECO:0007669"/>
    <property type="project" value="InterPro"/>
</dbReference>
<dbReference type="PANTHER" id="PTHR34135">
    <property type="entry name" value="LYSOZYME"/>
    <property type="match status" value="1"/>
</dbReference>
<gene>
    <name evidence="4" type="ORF">DMB68_06550</name>
</gene>
<dbReference type="Gene3D" id="3.20.20.80">
    <property type="entry name" value="Glycosidases"/>
    <property type="match status" value="1"/>
</dbReference>
<dbReference type="PANTHER" id="PTHR34135:SF2">
    <property type="entry name" value="LYSOZYME"/>
    <property type="match status" value="1"/>
</dbReference>